<sequence length="159" mass="17916">MNGLTIFPLSLPTEIFVKLKDLDQVRDSQEVKDAVISQVGSVAEGIRVRNVRKLKDKQILIETESEKDLDILKGRVTAVDNLDCWSPGVVLPKLIINDVSSKLKEEEVLSKFIAKNLDFMGDAAQNTRIVQKTSPRGKDYVHYVLQVTGRVRDAQKRLQ</sequence>
<dbReference type="AlphaFoldDB" id="A0AAW1KJT9"/>
<evidence type="ECO:0000313" key="2">
    <source>
        <dbReference type="Proteomes" id="UP001458880"/>
    </source>
</evidence>
<name>A0AAW1KJT9_POPJA</name>
<proteinExistence type="predicted"/>
<reference evidence="1 2" key="1">
    <citation type="journal article" date="2024" name="BMC Genomics">
        <title>De novo assembly and annotation of Popillia japonica's genome with initial clues to its potential as an invasive pest.</title>
        <authorList>
            <person name="Cucini C."/>
            <person name="Boschi S."/>
            <person name="Funari R."/>
            <person name="Cardaioli E."/>
            <person name="Iannotti N."/>
            <person name="Marturano G."/>
            <person name="Paoli F."/>
            <person name="Bruttini M."/>
            <person name="Carapelli A."/>
            <person name="Frati F."/>
            <person name="Nardi F."/>
        </authorList>
    </citation>
    <scope>NUCLEOTIDE SEQUENCE [LARGE SCALE GENOMIC DNA]</scope>
    <source>
        <strain evidence="1">DMR45628</strain>
    </source>
</reference>
<dbReference type="EMBL" id="JASPKY010000222">
    <property type="protein sequence ID" value="KAK9719191.1"/>
    <property type="molecule type" value="Genomic_DNA"/>
</dbReference>
<evidence type="ECO:0000313" key="1">
    <source>
        <dbReference type="EMBL" id="KAK9719191.1"/>
    </source>
</evidence>
<accession>A0AAW1KJT9</accession>
<dbReference type="Proteomes" id="UP001458880">
    <property type="component" value="Unassembled WGS sequence"/>
</dbReference>
<organism evidence="1 2">
    <name type="scientific">Popillia japonica</name>
    <name type="common">Japanese beetle</name>
    <dbReference type="NCBI Taxonomy" id="7064"/>
    <lineage>
        <taxon>Eukaryota</taxon>
        <taxon>Metazoa</taxon>
        <taxon>Ecdysozoa</taxon>
        <taxon>Arthropoda</taxon>
        <taxon>Hexapoda</taxon>
        <taxon>Insecta</taxon>
        <taxon>Pterygota</taxon>
        <taxon>Neoptera</taxon>
        <taxon>Endopterygota</taxon>
        <taxon>Coleoptera</taxon>
        <taxon>Polyphaga</taxon>
        <taxon>Scarabaeiformia</taxon>
        <taxon>Scarabaeidae</taxon>
        <taxon>Rutelinae</taxon>
        <taxon>Popillia</taxon>
    </lineage>
</organism>
<gene>
    <name evidence="1" type="ORF">QE152_g22803</name>
</gene>
<keyword evidence="2" id="KW-1185">Reference proteome</keyword>
<comment type="caution">
    <text evidence="1">The sequence shown here is derived from an EMBL/GenBank/DDBJ whole genome shotgun (WGS) entry which is preliminary data.</text>
</comment>
<protein>
    <submittedName>
        <fullName evidence="1">Uncharacterized protein</fullName>
    </submittedName>
</protein>